<evidence type="ECO:0000313" key="4">
    <source>
        <dbReference type="EMBL" id="CDJ41876.1"/>
    </source>
</evidence>
<dbReference type="InterPro" id="IPR007699">
    <property type="entry name" value="SGS_dom"/>
</dbReference>
<dbReference type="Pfam" id="PF05002">
    <property type="entry name" value="SGS"/>
    <property type="match status" value="1"/>
</dbReference>
<dbReference type="Gene3D" id="2.60.40.790">
    <property type="match status" value="1"/>
</dbReference>
<evidence type="ECO:0000259" key="2">
    <source>
        <dbReference type="PROSITE" id="PS51048"/>
    </source>
</evidence>
<evidence type="ECO:0000256" key="1">
    <source>
        <dbReference type="SAM" id="MobiDB-lite"/>
    </source>
</evidence>
<dbReference type="CDD" id="cd06466">
    <property type="entry name" value="p23_CS_SGT1_like"/>
    <property type="match status" value="1"/>
</dbReference>
<feature type="compositionally biased region" description="Low complexity" evidence="1">
    <location>
        <begin position="115"/>
        <end position="133"/>
    </location>
</feature>
<reference evidence="4" key="1">
    <citation type="submission" date="2013-10" db="EMBL/GenBank/DDBJ databases">
        <title>Genomic analysis of the causative agents of coccidiosis in chickens.</title>
        <authorList>
            <person name="Reid A.J."/>
            <person name="Blake D."/>
            <person name="Billington K."/>
            <person name="Browne H."/>
            <person name="Dunn M."/>
            <person name="Hung S."/>
            <person name="Kawahara F."/>
            <person name="Miranda-Saavedra D."/>
            <person name="Mourier T."/>
            <person name="Nagra H."/>
            <person name="Otto T.D."/>
            <person name="Rawlings N."/>
            <person name="Sanchez A."/>
            <person name="Sanders M."/>
            <person name="Subramaniam C."/>
            <person name="Tay Y."/>
            <person name="Dear P."/>
            <person name="Doerig C."/>
            <person name="Gruber A."/>
            <person name="Parkinson J."/>
            <person name="Shirley M."/>
            <person name="Wan K.L."/>
            <person name="Berriman M."/>
            <person name="Tomley F."/>
            <person name="Pain A."/>
        </authorList>
    </citation>
    <scope>NUCLEOTIDE SEQUENCE [LARGE SCALE GENOMIC DNA]</scope>
    <source>
        <strain evidence="4">Houghton</strain>
    </source>
</reference>
<dbReference type="AlphaFoldDB" id="U6KV78"/>
<proteinExistence type="predicted"/>
<dbReference type="PROSITE" id="PS51048">
    <property type="entry name" value="SGS"/>
    <property type="match status" value="1"/>
</dbReference>
<dbReference type="InterPro" id="IPR007052">
    <property type="entry name" value="CS_dom"/>
</dbReference>
<dbReference type="InterPro" id="IPR044563">
    <property type="entry name" value="Sgt1-like"/>
</dbReference>
<dbReference type="GeneID" id="25253592"/>
<dbReference type="PROSITE" id="PS51203">
    <property type="entry name" value="CS"/>
    <property type="match status" value="1"/>
</dbReference>
<keyword evidence="5" id="KW-1185">Reference proteome</keyword>
<evidence type="ECO:0000259" key="3">
    <source>
        <dbReference type="PROSITE" id="PS51203"/>
    </source>
</evidence>
<accession>U6KV78</accession>
<dbReference type="VEuPathDB" id="ToxoDB:ETH_00022400"/>
<dbReference type="EMBL" id="HG675676">
    <property type="protein sequence ID" value="CDJ41876.1"/>
    <property type="molecule type" value="Genomic_DNA"/>
</dbReference>
<sequence length="230" mass="26538">MRPSGDTGFIPRFEWMQNAEKVFISFFVKSLQPEDVNISTSSQSITVEIRNPSSKGEATDQNKNYTFRVQKLRHEIIPEQSSHEIYNTKLEVVLAKKEVGQAWAALEAVKEHCPEQPQLQQEQQQQMPQPEAPVTRVYPSSKKKVDWDKVEKEITEELEAEQLEGEQALQKLFRDIYGRGDEDTRRAMIKSFQTSGGTVLSTNWADVKDKDYEKTLEAPEGQEVRSWKEM</sequence>
<feature type="domain" description="CS" evidence="3">
    <location>
        <begin position="8"/>
        <end position="107"/>
    </location>
</feature>
<dbReference type="OrthoDB" id="1898560at2759"/>
<dbReference type="InterPro" id="IPR008978">
    <property type="entry name" value="HSP20-like_chaperone"/>
</dbReference>
<dbReference type="Pfam" id="PF04969">
    <property type="entry name" value="CS"/>
    <property type="match status" value="1"/>
</dbReference>
<evidence type="ECO:0000313" key="5">
    <source>
        <dbReference type="Proteomes" id="UP000030747"/>
    </source>
</evidence>
<dbReference type="OMA" id="KVHMTAD"/>
<dbReference type="Proteomes" id="UP000030747">
    <property type="component" value="Unassembled WGS sequence"/>
</dbReference>
<feature type="domain" description="SGS" evidence="2">
    <location>
        <begin position="137"/>
        <end position="229"/>
    </location>
</feature>
<feature type="region of interest" description="Disordered" evidence="1">
    <location>
        <begin position="115"/>
        <end position="140"/>
    </location>
</feature>
<dbReference type="VEuPathDB" id="ToxoDB:ETH2_1434100"/>
<dbReference type="PANTHER" id="PTHR45862">
    <property type="entry name" value="PROTEIN SGT1 HOMOLOG"/>
    <property type="match status" value="1"/>
</dbReference>
<organism evidence="4 5">
    <name type="scientific">Eimeria tenella</name>
    <name type="common">Coccidian parasite</name>
    <dbReference type="NCBI Taxonomy" id="5802"/>
    <lineage>
        <taxon>Eukaryota</taxon>
        <taxon>Sar</taxon>
        <taxon>Alveolata</taxon>
        <taxon>Apicomplexa</taxon>
        <taxon>Conoidasida</taxon>
        <taxon>Coccidia</taxon>
        <taxon>Eucoccidiorida</taxon>
        <taxon>Eimeriorina</taxon>
        <taxon>Eimeriidae</taxon>
        <taxon>Eimeria</taxon>
    </lineage>
</organism>
<gene>
    <name evidence="4" type="ORF">ETH_00022400</name>
</gene>
<dbReference type="SUPFAM" id="SSF49764">
    <property type="entry name" value="HSP20-like chaperones"/>
    <property type="match status" value="1"/>
</dbReference>
<reference evidence="4" key="2">
    <citation type="submission" date="2013-10" db="EMBL/GenBank/DDBJ databases">
        <authorList>
            <person name="Aslett M."/>
        </authorList>
    </citation>
    <scope>NUCLEOTIDE SEQUENCE [LARGE SCALE GENOMIC DNA]</scope>
    <source>
        <strain evidence="4">Houghton</strain>
    </source>
</reference>
<name>U6KV78_EIMTE</name>
<dbReference type="RefSeq" id="XP_013232626.1">
    <property type="nucleotide sequence ID" value="XM_013377172.1"/>
</dbReference>
<dbReference type="GO" id="GO:0051087">
    <property type="term" value="F:protein-folding chaperone binding"/>
    <property type="evidence" value="ECO:0007669"/>
    <property type="project" value="InterPro"/>
</dbReference>
<protein>
    <submittedName>
        <fullName evidence="4">SGS domain-containing protein, putative</fullName>
    </submittedName>
</protein>